<dbReference type="Gene3D" id="3.90.1170.20">
    <property type="entry name" value="Quinolinate phosphoribosyl transferase, N-terminal domain"/>
    <property type="match status" value="1"/>
</dbReference>
<accession>A0A9J6P0L4</accession>
<dbReference type="AlphaFoldDB" id="A0A9J6P0L4"/>
<dbReference type="SUPFAM" id="SSF54675">
    <property type="entry name" value="Nicotinate/Quinolinate PRTase N-terminal domain-like"/>
    <property type="match status" value="1"/>
</dbReference>
<dbReference type="EMBL" id="JAGSOJ010000001">
    <property type="protein sequence ID" value="MCM1988992.1"/>
    <property type="molecule type" value="Genomic_DNA"/>
</dbReference>
<dbReference type="CDD" id="cd01572">
    <property type="entry name" value="QPRTase"/>
    <property type="match status" value="1"/>
</dbReference>
<comment type="pathway">
    <text evidence="2">Cofactor biosynthesis; NAD(+) biosynthesis; nicotinate D-ribonucleotide from quinolinate: step 1/1.</text>
</comment>
<evidence type="ECO:0000256" key="1">
    <source>
        <dbReference type="ARBA" id="ARBA00003237"/>
    </source>
</evidence>
<dbReference type="PANTHER" id="PTHR32179">
    <property type="entry name" value="NICOTINATE-NUCLEOTIDE PYROPHOSPHORYLASE [CARBOXYLATING]"/>
    <property type="match status" value="1"/>
</dbReference>
<keyword evidence="8 12" id="KW-0808">Transferase</keyword>
<evidence type="ECO:0000256" key="4">
    <source>
        <dbReference type="ARBA" id="ARBA00011218"/>
    </source>
</evidence>
<dbReference type="EC" id="2.4.2.19" evidence="5"/>
<dbReference type="SUPFAM" id="SSF51690">
    <property type="entry name" value="Nicotinate/Quinolinate PRTase C-terminal domain-like"/>
    <property type="match status" value="1"/>
</dbReference>
<evidence type="ECO:0000259" key="14">
    <source>
        <dbReference type="Pfam" id="PF02749"/>
    </source>
</evidence>
<dbReference type="InterPro" id="IPR013785">
    <property type="entry name" value="Aldolase_TIM"/>
</dbReference>
<dbReference type="InterPro" id="IPR036068">
    <property type="entry name" value="Nicotinate_pribotase-like_C"/>
</dbReference>
<feature type="domain" description="Quinolinate phosphoribosyl transferase N-terminal" evidence="14">
    <location>
        <begin position="22"/>
        <end position="106"/>
    </location>
</feature>
<gene>
    <name evidence="15" type="primary">nadC</name>
    <name evidence="15" type="ORF">KDK92_04505</name>
</gene>
<evidence type="ECO:0000256" key="2">
    <source>
        <dbReference type="ARBA" id="ARBA00004893"/>
    </source>
</evidence>
<evidence type="ECO:0000256" key="3">
    <source>
        <dbReference type="ARBA" id="ARBA00009400"/>
    </source>
</evidence>
<name>A0A9J6P0L4_9CLOT</name>
<dbReference type="PANTHER" id="PTHR32179:SF3">
    <property type="entry name" value="NICOTINATE-NUCLEOTIDE PYROPHOSPHORYLASE [CARBOXYLATING]"/>
    <property type="match status" value="1"/>
</dbReference>
<dbReference type="Proteomes" id="UP001056429">
    <property type="component" value="Unassembled WGS sequence"/>
</dbReference>
<organism evidence="15 16">
    <name type="scientific">Oceanirhabdus seepicola</name>
    <dbReference type="NCBI Taxonomy" id="2828781"/>
    <lineage>
        <taxon>Bacteria</taxon>
        <taxon>Bacillati</taxon>
        <taxon>Bacillota</taxon>
        <taxon>Clostridia</taxon>
        <taxon>Eubacteriales</taxon>
        <taxon>Clostridiaceae</taxon>
        <taxon>Oceanirhabdus</taxon>
    </lineage>
</organism>
<dbReference type="RefSeq" id="WP_250857858.1">
    <property type="nucleotide sequence ID" value="NZ_JAGSOJ010000001.1"/>
</dbReference>
<dbReference type="InterPro" id="IPR002638">
    <property type="entry name" value="Quinolinate_PRibosylTrfase_C"/>
</dbReference>
<dbReference type="NCBIfam" id="TIGR00078">
    <property type="entry name" value="nadC"/>
    <property type="match status" value="1"/>
</dbReference>
<evidence type="ECO:0000256" key="5">
    <source>
        <dbReference type="ARBA" id="ARBA00011944"/>
    </source>
</evidence>
<sequence>MNYVIIDDLIQSALVEDLYYGDITTESLIEEDSTCTVDLIAKEKGILAGRDVFNAVFKKLGEVEINWTKKDGDHLENGQVIAKINGNTRNILTGERIALNLLQRMSGIATITNSMVRLTEGTSTRIVCTRKTTPTFRILEKYAVKAGGGVNHRFSLSDSFMIKDNHIKACAGIKEAVKKAKESYPYLRAIEVEVESLEEVKEALDTEANVIMLDNMTTEDMTEAVNLINGEKITEASGNMTIDRIKEVASTGVDFISCGALTHSVKALDVSMKNLRIIE</sequence>
<dbReference type="InterPro" id="IPR004393">
    <property type="entry name" value="NadC"/>
</dbReference>
<dbReference type="GO" id="GO:0009435">
    <property type="term" value="P:NAD+ biosynthetic process"/>
    <property type="evidence" value="ECO:0007669"/>
    <property type="project" value="InterPro"/>
</dbReference>
<comment type="catalytic activity">
    <reaction evidence="10">
        <text>nicotinate beta-D-ribonucleotide + CO2 + diphosphate = quinolinate + 5-phospho-alpha-D-ribose 1-diphosphate + 2 H(+)</text>
        <dbReference type="Rhea" id="RHEA:12733"/>
        <dbReference type="ChEBI" id="CHEBI:15378"/>
        <dbReference type="ChEBI" id="CHEBI:16526"/>
        <dbReference type="ChEBI" id="CHEBI:29959"/>
        <dbReference type="ChEBI" id="CHEBI:33019"/>
        <dbReference type="ChEBI" id="CHEBI:57502"/>
        <dbReference type="ChEBI" id="CHEBI:58017"/>
        <dbReference type="EC" id="2.4.2.19"/>
    </reaction>
</comment>
<dbReference type="Pfam" id="PF01729">
    <property type="entry name" value="QRPTase_C"/>
    <property type="match status" value="1"/>
</dbReference>
<keyword evidence="6" id="KW-0662">Pyridine nucleotide biosynthesis</keyword>
<evidence type="ECO:0000256" key="12">
    <source>
        <dbReference type="PIRNR" id="PIRNR006250"/>
    </source>
</evidence>
<evidence type="ECO:0000313" key="16">
    <source>
        <dbReference type="Proteomes" id="UP001056429"/>
    </source>
</evidence>
<comment type="caution">
    <text evidence="15">The sequence shown here is derived from an EMBL/GenBank/DDBJ whole genome shotgun (WGS) entry which is preliminary data.</text>
</comment>
<reference evidence="15" key="1">
    <citation type="journal article" date="2021" name="mSystems">
        <title>Bacteria and Archaea Synergistically Convert Glycine Betaine to Biogenic Methane in the Formosa Cold Seep of the South China Sea.</title>
        <authorList>
            <person name="Li L."/>
            <person name="Zhang W."/>
            <person name="Zhang S."/>
            <person name="Song L."/>
            <person name="Sun Q."/>
            <person name="Zhang H."/>
            <person name="Xiang H."/>
            <person name="Dong X."/>
        </authorList>
    </citation>
    <scope>NUCLEOTIDE SEQUENCE</scope>
    <source>
        <strain evidence="15">ZWT</strain>
    </source>
</reference>
<evidence type="ECO:0000256" key="10">
    <source>
        <dbReference type="ARBA" id="ARBA00047445"/>
    </source>
</evidence>
<dbReference type="GO" id="GO:0005737">
    <property type="term" value="C:cytoplasm"/>
    <property type="evidence" value="ECO:0007669"/>
    <property type="project" value="TreeGrafter"/>
</dbReference>
<evidence type="ECO:0000256" key="9">
    <source>
        <dbReference type="ARBA" id="ARBA00033102"/>
    </source>
</evidence>
<evidence type="ECO:0000256" key="7">
    <source>
        <dbReference type="ARBA" id="ARBA00022676"/>
    </source>
</evidence>
<proteinExistence type="inferred from homology"/>
<dbReference type="GO" id="GO:0004514">
    <property type="term" value="F:nicotinate-nucleotide diphosphorylase (carboxylating) activity"/>
    <property type="evidence" value="ECO:0007669"/>
    <property type="project" value="UniProtKB-EC"/>
</dbReference>
<dbReference type="FunFam" id="3.20.20.70:FF:000030">
    <property type="entry name" value="Nicotinate-nucleotide pyrophosphorylase, carboxylating"/>
    <property type="match status" value="1"/>
</dbReference>
<dbReference type="InterPro" id="IPR022412">
    <property type="entry name" value="Quinolinate_PRibosylTrfase_N"/>
</dbReference>
<comment type="function">
    <text evidence="1">Involved in the catabolism of quinolinic acid (QA).</text>
</comment>
<reference evidence="15" key="2">
    <citation type="submission" date="2021-04" db="EMBL/GenBank/DDBJ databases">
        <authorList>
            <person name="Dong X."/>
        </authorList>
    </citation>
    <scope>NUCLEOTIDE SEQUENCE</scope>
    <source>
        <strain evidence="15">ZWT</strain>
    </source>
</reference>
<dbReference type="FunFam" id="3.90.1170.20:FF:000001">
    <property type="entry name" value="Nicotinate-nucleotide diphosphorylase (Carboxylating)"/>
    <property type="match status" value="1"/>
</dbReference>
<dbReference type="Gene3D" id="3.20.20.70">
    <property type="entry name" value="Aldolase class I"/>
    <property type="match status" value="1"/>
</dbReference>
<comment type="similarity">
    <text evidence="3 12">Belongs to the NadC/ModD family.</text>
</comment>
<dbReference type="PIRSF" id="PIRSF006250">
    <property type="entry name" value="NadC_ModD"/>
    <property type="match status" value="1"/>
</dbReference>
<dbReference type="GO" id="GO:0034213">
    <property type="term" value="P:quinolinate catabolic process"/>
    <property type="evidence" value="ECO:0007669"/>
    <property type="project" value="TreeGrafter"/>
</dbReference>
<dbReference type="InterPro" id="IPR037128">
    <property type="entry name" value="Quinolinate_PRibosylTase_N_sf"/>
</dbReference>
<comment type="subunit">
    <text evidence="4">Hexamer formed by 3 homodimers.</text>
</comment>
<feature type="domain" description="Quinolinate phosphoribosyl transferase C-terminal" evidence="13">
    <location>
        <begin position="108"/>
        <end position="273"/>
    </location>
</feature>
<evidence type="ECO:0000256" key="6">
    <source>
        <dbReference type="ARBA" id="ARBA00022642"/>
    </source>
</evidence>
<evidence type="ECO:0000313" key="15">
    <source>
        <dbReference type="EMBL" id="MCM1988992.1"/>
    </source>
</evidence>
<keyword evidence="16" id="KW-1185">Reference proteome</keyword>
<evidence type="ECO:0000256" key="11">
    <source>
        <dbReference type="ARBA" id="ARBA00069173"/>
    </source>
</evidence>
<dbReference type="InterPro" id="IPR027277">
    <property type="entry name" value="NadC/ModD"/>
</dbReference>
<keyword evidence="7 12" id="KW-0328">Glycosyltransferase</keyword>
<protein>
    <recommendedName>
        <fullName evidence="11">Probable nicotinate-nucleotide pyrophosphorylase [carboxylating]</fullName>
        <ecNumber evidence="5">2.4.2.19</ecNumber>
    </recommendedName>
    <alternativeName>
        <fullName evidence="9">Quinolinate phosphoribosyltransferase [decarboxylating]</fullName>
    </alternativeName>
</protein>
<evidence type="ECO:0000256" key="8">
    <source>
        <dbReference type="ARBA" id="ARBA00022679"/>
    </source>
</evidence>
<evidence type="ECO:0000259" key="13">
    <source>
        <dbReference type="Pfam" id="PF01729"/>
    </source>
</evidence>
<dbReference type="Pfam" id="PF02749">
    <property type="entry name" value="QRPTase_N"/>
    <property type="match status" value="1"/>
</dbReference>